<evidence type="ECO:0000313" key="1">
    <source>
        <dbReference type="EMBL" id="CAB9503610.1"/>
    </source>
</evidence>
<dbReference type="OrthoDB" id="5207264at2759"/>
<dbReference type="EMBL" id="CAICTM010000170">
    <property type="protein sequence ID" value="CAB9503610.1"/>
    <property type="molecule type" value="Genomic_DNA"/>
</dbReference>
<dbReference type="Proteomes" id="UP001153069">
    <property type="component" value="Unassembled WGS sequence"/>
</dbReference>
<dbReference type="PANTHER" id="PTHR35609:SF1">
    <property type="entry name" value="MACRO DOMAIN-CONTAINING PROTEIN"/>
    <property type="match status" value="1"/>
</dbReference>
<reference evidence="1" key="1">
    <citation type="submission" date="2020-06" db="EMBL/GenBank/DDBJ databases">
        <authorList>
            <consortium name="Plant Systems Biology data submission"/>
        </authorList>
    </citation>
    <scope>NUCLEOTIDE SEQUENCE</scope>
    <source>
        <strain evidence="1">D6</strain>
    </source>
</reference>
<dbReference type="PANTHER" id="PTHR35609">
    <property type="entry name" value="MACRO DOMAIN-CONTAINING PROTEIN"/>
    <property type="match status" value="1"/>
</dbReference>
<proteinExistence type="predicted"/>
<keyword evidence="2" id="KW-1185">Reference proteome</keyword>
<organism evidence="1 2">
    <name type="scientific">Seminavis robusta</name>
    <dbReference type="NCBI Taxonomy" id="568900"/>
    <lineage>
        <taxon>Eukaryota</taxon>
        <taxon>Sar</taxon>
        <taxon>Stramenopiles</taxon>
        <taxon>Ochrophyta</taxon>
        <taxon>Bacillariophyta</taxon>
        <taxon>Bacillariophyceae</taxon>
        <taxon>Bacillariophycidae</taxon>
        <taxon>Naviculales</taxon>
        <taxon>Naviculaceae</taxon>
        <taxon>Seminavis</taxon>
    </lineage>
</organism>
<accession>A0A9N8DKH0</accession>
<evidence type="ECO:0000313" key="2">
    <source>
        <dbReference type="Proteomes" id="UP001153069"/>
    </source>
</evidence>
<sequence>MDWFEQVFGFREEGGFEEVKSKFAISREDDGNILLSTAAPGTKRKPKRTFHVGRFDTPTLSELRDKAGRSSCPADNKRKRKDGLTFQHIIGDVDALHRAQENQGAVFQAASQFNCLEMIHPSITREMGITRYAHDYTQGPACAMVCPAGTLYRNYFAEPMNTLQDVGKVLGNHDISKKKPMYWKIKNGYALAAKKDSIKTLSQKLQENDGLIDKAMAQLRVGVHWNTEVDQGTHNNSDNNQQRVAQVYCSALPIAYDITASDADWSHFAQLVLDGSYEATLAVAAVLAKERNKRVKVYLTMLGGGAFGNRVEWIRQAIQRALRLYQDSMLDVYLVHYKKLSPDYSDLTV</sequence>
<comment type="caution">
    <text evidence="1">The sequence shown here is derived from an EMBL/GenBank/DDBJ whole genome shotgun (WGS) entry which is preliminary data.</text>
</comment>
<protein>
    <submittedName>
        <fullName evidence="1">Uncharacterized protein</fullName>
    </submittedName>
</protein>
<dbReference type="AlphaFoldDB" id="A0A9N8DKH0"/>
<name>A0A9N8DKH0_9STRA</name>
<gene>
    <name evidence="1" type="ORF">SEMRO_171_G075680.1</name>
</gene>